<keyword evidence="7" id="KW-1185">Reference proteome</keyword>
<evidence type="ECO:0000259" key="5">
    <source>
        <dbReference type="SMART" id="SM00642"/>
    </source>
</evidence>
<evidence type="ECO:0000256" key="4">
    <source>
        <dbReference type="ARBA" id="ARBA00026248"/>
    </source>
</evidence>
<name>A0A2J6SFS0_9HELO</name>
<comment type="similarity">
    <text evidence="1">Belongs to the glycosyl hydrolase 13 family.</text>
</comment>
<dbReference type="FunFam" id="3.90.400.10:FF:000004">
    <property type="entry name" value="Oligo-1,6-glucosidase"/>
    <property type="match status" value="1"/>
</dbReference>
<dbReference type="GeneID" id="36590223"/>
<dbReference type="Gene3D" id="3.90.400.10">
    <property type="entry name" value="Oligo-1,6-glucosidase, Domain 2"/>
    <property type="match status" value="1"/>
</dbReference>
<dbReference type="GO" id="GO:0033934">
    <property type="term" value="F:glucan 1,4-alpha-maltotriohydrolase activity"/>
    <property type="evidence" value="ECO:0007669"/>
    <property type="project" value="TreeGrafter"/>
</dbReference>
<dbReference type="SUPFAM" id="SSF51445">
    <property type="entry name" value="(Trans)glycosidases"/>
    <property type="match status" value="1"/>
</dbReference>
<dbReference type="InParanoid" id="A0A2J6SFS0"/>
<dbReference type="InterPro" id="IPR013780">
    <property type="entry name" value="Glyco_hydro_b"/>
</dbReference>
<dbReference type="OrthoDB" id="1740265at2759"/>
<dbReference type="Pfam" id="PF00128">
    <property type="entry name" value="Alpha-amylase"/>
    <property type="match status" value="1"/>
</dbReference>
<dbReference type="PANTHER" id="PTHR10357:SF179">
    <property type="entry name" value="NEUTRAL AND BASIC AMINO ACID TRANSPORT PROTEIN RBAT"/>
    <property type="match status" value="1"/>
</dbReference>
<protein>
    <submittedName>
        <fullName evidence="6">Glycoside hydrolase family 13 protein</fullName>
    </submittedName>
</protein>
<proteinExistence type="inferred from homology"/>
<dbReference type="InterPro" id="IPR017853">
    <property type="entry name" value="GH"/>
</dbReference>
<gene>
    <name evidence="6" type="ORF">K444DRAFT_622681</name>
</gene>
<dbReference type="FunFam" id="3.20.20.80:FF:000064">
    <property type="entry name" value="Oligo-1,6-glucosidase"/>
    <property type="match status" value="1"/>
</dbReference>
<dbReference type="PANTHER" id="PTHR10357">
    <property type="entry name" value="ALPHA-AMYLASE FAMILY MEMBER"/>
    <property type="match status" value="1"/>
</dbReference>
<dbReference type="Gene3D" id="2.60.40.1180">
    <property type="entry name" value="Golgi alpha-mannosidase II"/>
    <property type="match status" value="1"/>
</dbReference>
<evidence type="ECO:0000256" key="2">
    <source>
        <dbReference type="ARBA" id="ARBA00022801"/>
    </source>
</evidence>
<dbReference type="RefSeq" id="XP_024726507.1">
    <property type="nucleotide sequence ID" value="XM_024882146.1"/>
</dbReference>
<evidence type="ECO:0000313" key="6">
    <source>
        <dbReference type="EMBL" id="PMD49603.1"/>
    </source>
</evidence>
<dbReference type="EMBL" id="KZ613920">
    <property type="protein sequence ID" value="PMD49603.1"/>
    <property type="molecule type" value="Genomic_DNA"/>
</dbReference>
<evidence type="ECO:0000256" key="3">
    <source>
        <dbReference type="ARBA" id="ARBA00023295"/>
    </source>
</evidence>
<accession>A0A2J6SFS0</accession>
<organism evidence="6 7">
    <name type="scientific">Hyaloscypha bicolor E</name>
    <dbReference type="NCBI Taxonomy" id="1095630"/>
    <lineage>
        <taxon>Eukaryota</taxon>
        <taxon>Fungi</taxon>
        <taxon>Dikarya</taxon>
        <taxon>Ascomycota</taxon>
        <taxon>Pezizomycotina</taxon>
        <taxon>Leotiomycetes</taxon>
        <taxon>Helotiales</taxon>
        <taxon>Hyaloscyphaceae</taxon>
        <taxon>Hyaloscypha</taxon>
        <taxon>Hyaloscypha bicolor</taxon>
    </lineage>
</organism>
<dbReference type="CDD" id="cd11333">
    <property type="entry name" value="AmyAc_SI_OligoGlu_DGase"/>
    <property type="match status" value="1"/>
</dbReference>
<dbReference type="Proteomes" id="UP000235371">
    <property type="component" value="Unassembled WGS sequence"/>
</dbReference>
<reference evidence="6 7" key="1">
    <citation type="submission" date="2016-04" db="EMBL/GenBank/DDBJ databases">
        <title>A degradative enzymes factory behind the ericoid mycorrhizal symbiosis.</title>
        <authorList>
            <consortium name="DOE Joint Genome Institute"/>
            <person name="Martino E."/>
            <person name="Morin E."/>
            <person name="Grelet G."/>
            <person name="Kuo A."/>
            <person name="Kohler A."/>
            <person name="Daghino S."/>
            <person name="Barry K."/>
            <person name="Choi C."/>
            <person name="Cichocki N."/>
            <person name="Clum A."/>
            <person name="Copeland A."/>
            <person name="Hainaut M."/>
            <person name="Haridas S."/>
            <person name="Labutti K."/>
            <person name="Lindquist E."/>
            <person name="Lipzen A."/>
            <person name="Khouja H.-R."/>
            <person name="Murat C."/>
            <person name="Ohm R."/>
            <person name="Olson A."/>
            <person name="Spatafora J."/>
            <person name="Veneault-Fourrey C."/>
            <person name="Henrissat B."/>
            <person name="Grigoriev I."/>
            <person name="Martin F."/>
            <person name="Perotto S."/>
        </authorList>
    </citation>
    <scope>NUCLEOTIDE SEQUENCE [LARGE SCALE GENOMIC DNA]</scope>
    <source>
        <strain evidence="6 7">E</strain>
    </source>
</reference>
<dbReference type="Gene3D" id="3.20.20.80">
    <property type="entry name" value="Glycosidases"/>
    <property type="match status" value="1"/>
</dbReference>
<dbReference type="AlphaFoldDB" id="A0A2J6SFS0"/>
<dbReference type="GO" id="GO:0004574">
    <property type="term" value="F:oligo-1,6-glucosidase activity"/>
    <property type="evidence" value="ECO:0007669"/>
    <property type="project" value="TreeGrafter"/>
</dbReference>
<dbReference type="FunCoup" id="A0A2J6SFS0">
    <property type="interactions" value="917"/>
</dbReference>
<dbReference type="STRING" id="1095630.A0A2J6SFS0"/>
<keyword evidence="2 6" id="KW-0378">Hydrolase</keyword>
<keyword evidence="4" id="KW-0462">Maltose metabolism</keyword>
<dbReference type="FunFam" id="3.20.20.80:FF:000087">
    <property type="entry name" value="Oligo-1,6-glucosidase IMA1"/>
    <property type="match status" value="1"/>
</dbReference>
<feature type="domain" description="Glycosyl hydrolase family 13 catalytic" evidence="5">
    <location>
        <begin position="60"/>
        <end position="483"/>
    </location>
</feature>
<dbReference type="GO" id="GO:0000025">
    <property type="term" value="P:maltose catabolic process"/>
    <property type="evidence" value="ECO:0007669"/>
    <property type="project" value="TreeGrafter"/>
</dbReference>
<keyword evidence="3" id="KW-0326">Glycosidase</keyword>
<dbReference type="SMART" id="SM00642">
    <property type="entry name" value="Aamy"/>
    <property type="match status" value="1"/>
</dbReference>
<dbReference type="GO" id="GO:0004556">
    <property type="term" value="F:alpha-amylase activity"/>
    <property type="evidence" value="ECO:0007669"/>
    <property type="project" value="TreeGrafter"/>
</dbReference>
<dbReference type="GO" id="GO:0005987">
    <property type="term" value="P:sucrose catabolic process"/>
    <property type="evidence" value="ECO:0007669"/>
    <property type="project" value="TreeGrafter"/>
</dbReference>
<evidence type="ECO:0000313" key="7">
    <source>
        <dbReference type="Proteomes" id="UP000235371"/>
    </source>
</evidence>
<evidence type="ECO:0000256" key="1">
    <source>
        <dbReference type="ARBA" id="ARBA00008061"/>
    </source>
</evidence>
<sequence length="624" mass="71566">MRKIRSLTTLGAAVVLLAVGFILAERYFLDLGSINQKIISLGVDDQDQVRKWWKEAVIYEIYPASFKDSDGDGIGDVPGIISKLDYLHDLGVDVIHICPHYQSPQVDMGYDISDYEDVHRPYGTVEDVQALIHATHTCGMKIIFDLVINHSSDQHKWFEESRSSKDNPKRDWYFWRPARWDAEGKRHPPNNWRSHFTAPAWTWDEKTEEYYLHIYAPEMPDFNWENEETRKGLYNSSMIFWLERGIDGFRIDTVNKYSKDIKFPDAPIVEPWEETQPASEFYNNGPRIHEYLGEMKEILDRYGALTVGELSHFPFSEEGVLQFASAGSGQLNMVFNYALMALGQTRERGQHSRSPFNAPVFKKEMSRWQTFASDTDAWVTLFLENHDAPRSISRFGSDGSAEEQMRSGKMIAMLLATMTGTLFLYQGQELGLANAPRSWPVEEFKDVRSVNMARKAKEKCKHDSTCLKKEIDELWETARDHARLPMQWNSGPNAGFTDEGVTPWMRVNNDWKTKNAELQSGNSLSLLGFWKRMLRLRKEYKDLFVYGVYQSYATEAAELFVFTKVGSGKKSLTVVNMSGEEKRWEGASSILGEGCRILIENIGGGAQREEVLSAWEGRVYSTVL</sequence>
<dbReference type="GO" id="GO:0004575">
    <property type="term" value="F:sucrose alpha-glucosidase activity"/>
    <property type="evidence" value="ECO:0007669"/>
    <property type="project" value="TreeGrafter"/>
</dbReference>
<dbReference type="InterPro" id="IPR045857">
    <property type="entry name" value="O16G_dom_2"/>
</dbReference>
<dbReference type="InterPro" id="IPR006047">
    <property type="entry name" value="GH13_cat_dom"/>
</dbReference>